<dbReference type="InterPro" id="IPR038071">
    <property type="entry name" value="UROD/MetE-like_sf"/>
</dbReference>
<dbReference type="RefSeq" id="WP_119714522.1">
    <property type="nucleotide sequence ID" value="NZ_OMOH01000001.1"/>
</dbReference>
<keyword evidence="2" id="KW-0808">Transferase</keyword>
<accession>A0A375HZQ1</accession>
<keyword evidence="2" id="KW-0489">Methyltransferase</keyword>
<gene>
    <name evidence="2" type="ORF">PROPJV5_0253</name>
</gene>
<name>A0A375HZQ1_9ACTN</name>
<evidence type="ECO:0000313" key="3">
    <source>
        <dbReference type="Proteomes" id="UP000265962"/>
    </source>
</evidence>
<dbReference type="AlphaFoldDB" id="A0A375HZQ1"/>
<sequence>MAHRIRTTHVGSLPRPDELLEANARRSGGAIDDEEFASVLGASVEQVVARQREIGLDIVNEGEYGHITSGAVDYGAWWNYSFTRLGGLTMTDEDRWANPEIVRSTPGNPRLTSFPDRRDRAAFRAAYEDPDSGILTGRASVGNPKITGPLTYIGSEAVDADIELLLEGLADNGLSPADGFIAALSPGSAARVRNEYYDSDADLLAACADAMHEEYKAITDAGLTVQIDAPDIAESWDQINPEPTVSDYRDFIGLRIDAINRALESIPADQVRLHVCWGSWHGPHTTDIPFADIIDQVLSVRAHGYSFEAANARHEHEWRLWHHVPLPEDKVIIPGVVSHSTNVVEHPELVAERIMNFVSAVGPDRVIASTDCGLGGRIHPLIAWAKLESLTEGARLATTRLND</sequence>
<reference evidence="3" key="1">
    <citation type="submission" date="2018-02" db="EMBL/GenBank/DDBJ databases">
        <authorList>
            <person name="Hornung B."/>
        </authorList>
    </citation>
    <scope>NUCLEOTIDE SEQUENCE [LARGE SCALE GENOMIC DNA]</scope>
</reference>
<dbReference type="GO" id="GO:0008270">
    <property type="term" value="F:zinc ion binding"/>
    <property type="evidence" value="ECO:0007669"/>
    <property type="project" value="InterPro"/>
</dbReference>
<organism evidence="2 3">
    <name type="scientific">Propionibacterium ruminifibrarum</name>
    <dbReference type="NCBI Taxonomy" id="1962131"/>
    <lineage>
        <taxon>Bacteria</taxon>
        <taxon>Bacillati</taxon>
        <taxon>Actinomycetota</taxon>
        <taxon>Actinomycetes</taxon>
        <taxon>Propionibacteriales</taxon>
        <taxon>Propionibacteriaceae</taxon>
        <taxon>Propionibacterium</taxon>
    </lineage>
</organism>
<dbReference type="GO" id="GO:0032259">
    <property type="term" value="P:methylation"/>
    <property type="evidence" value="ECO:0007669"/>
    <property type="project" value="UniProtKB-KW"/>
</dbReference>
<feature type="domain" description="Cobalamin-independent methionine synthase MetE C-terminal/archaeal" evidence="1">
    <location>
        <begin position="200"/>
        <end position="378"/>
    </location>
</feature>
<protein>
    <submittedName>
        <fullName evidence="2">5-methyltetrahydropteroyltriglutamate-homocysteine S-methyltransferase</fullName>
        <ecNumber evidence="2">2.1.1.14</ecNumber>
    </submittedName>
</protein>
<dbReference type="CDD" id="cd03311">
    <property type="entry name" value="CIMS_C_terminal_like"/>
    <property type="match status" value="1"/>
</dbReference>
<dbReference type="EMBL" id="OMOH01000001">
    <property type="protein sequence ID" value="SPF67241.1"/>
    <property type="molecule type" value="Genomic_DNA"/>
</dbReference>
<dbReference type="GO" id="GO:0003871">
    <property type="term" value="F:5-methyltetrahydropteroyltriglutamate-homocysteine S-methyltransferase activity"/>
    <property type="evidence" value="ECO:0007669"/>
    <property type="project" value="UniProtKB-EC"/>
</dbReference>
<dbReference type="Gene3D" id="3.20.20.210">
    <property type="match status" value="1"/>
</dbReference>
<dbReference type="OrthoDB" id="244285at2"/>
<dbReference type="PANTHER" id="PTHR43844:SF2">
    <property type="entry name" value="SYNTHASE, VITAMIN-B12 INDEPENDENT, PUTATIVE (AFU_ORTHOLOGUE AFUA_3G12060)-RELATED"/>
    <property type="match status" value="1"/>
</dbReference>
<evidence type="ECO:0000259" key="1">
    <source>
        <dbReference type="Pfam" id="PF01717"/>
    </source>
</evidence>
<keyword evidence="3" id="KW-1185">Reference proteome</keyword>
<dbReference type="InterPro" id="IPR002629">
    <property type="entry name" value="Met_Synth_C/arc"/>
</dbReference>
<dbReference type="SUPFAM" id="SSF51726">
    <property type="entry name" value="UROD/MetE-like"/>
    <property type="match status" value="1"/>
</dbReference>
<feature type="domain" description="Cobalamin-independent methionine synthase MetE C-terminal/archaeal" evidence="1">
    <location>
        <begin position="6"/>
        <end position="64"/>
    </location>
</feature>
<dbReference type="PANTHER" id="PTHR43844">
    <property type="entry name" value="METHIONINE SYNTHASE"/>
    <property type="match status" value="1"/>
</dbReference>
<dbReference type="Pfam" id="PF01717">
    <property type="entry name" value="Meth_synt_2"/>
    <property type="match status" value="2"/>
</dbReference>
<dbReference type="EC" id="2.1.1.14" evidence="2"/>
<dbReference type="GO" id="GO:0009086">
    <property type="term" value="P:methionine biosynthetic process"/>
    <property type="evidence" value="ECO:0007669"/>
    <property type="project" value="InterPro"/>
</dbReference>
<proteinExistence type="predicted"/>
<evidence type="ECO:0000313" key="2">
    <source>
        <dbReference type="EMBL" id="SPF67241.1"/>
    </source>
</evidence>
<dbReference type="Proteomes" id="UP000265962">
    <property type="component" value="Unassembled WGS sequence"/>
</dbReference>